<feature type="binding site" evidence="9 12">
    <location>
        <begin position="258"/>
        <end position="261"/>
    </location>
    <ligand>
        <name>substrate</name>
    </ligand>
</feature>
<sequence>MLAKKPIVLLILDGWGVREDSQYNAIAAAHTPQWDAWWQTCPHIMLDASGSSVGLPDAQMGNSEVGHMHIGAGRIIAQDYTRINQAIEQNEYDKNEIFIEVIDAMKKQGKALHVLGLLSPGGVHSHEQHLFAFLGLCAKRQFTNVYLHLFLDGRDTPPQSAHLSLEKLQNCLKKYPVAVISSLSGRYYAMDRDQRWQRIEPVYQLLTENASSHHYATADAALTAFYQQKIYDEFIPPARIGTGKAIESGDSVFFFNFRADRARQLTHALTDRKFSGFNRHKIPDIAYFITMTNYGNNIRARSAFPPISMNNTLGEVLANHGLRQLRLAETEKYAHVTFFFNGGCEPPYANEDRILIPSPLVATYDLKPEMSAPELTKTLVDAIQQQVYDVIICNYANADMVGHSGNFAATVKAIEYLDKAMHTIGEALNKVGGQLLVTADHGNAEIMYDETTQQVQTAHTNQPVPLLYVGHGWTFKTQKGSLIDIAPTLLALLGIKPPVEMTGTVLLAKNHDASN</sequence>
<feature type="binding site" evidence="9 13">
    <location>
        <position position="403"/>
    </location>
    <ligand>
        <name>Mn(2+)</name>
        <dbReference type="ChEBI" id="CHEBI:29035"/>
        <label>1</label>
    </ligand>
</feature>
<evidence type="ECO:0000256" key="6">
    <source>
        <dbReference type="ARBA" id="ARBA00023152"/>
    </source>
</evidence>
<dbReference type="PATRIC" id="fig|29423.5.peg.1250"/>
<feature type="binding site" evidence="9 13">
    <location>
        <position position="13"/>
    </location>
    <ligand>
        <name>Mn(2+)</name>
        <dbReference type="ChEBI" id="CHEBI:29035"/>
        <label>2</label>
    </ligand>
</feature>
<evidence type="ECO:0000256" key="5">
    <source>
        <dbReference type="ARBA" id="ARBA00022723"/>
    </source>
</evidence>
<feature type="binding site" evidence="9 13">
    <location>
        <position position="441"/>
    </location>
    <ligand>
        <name>Mn(2+)</name>
        <dbReference type="ChEBI" id="CHEBI:29035"/>
        <label>2</label>
    </ligand>
</feature>
<keyword evidence="8 9" id="KW-0413">Isomerase</keyword>
<reference evidence="16 17" key="1">
    <citation type="submission" date="2015-11" db="EMBL/GenBank/DDBJ databases">
        <title>Genomic analysis of 38 Legionella species identifies large and diverse effector repertoires.</title>
        <authorList>
            <person name="Burstein D."/>
            <person name="Amaro F."/>
            <person name="Zusman T."/>
            <person name="Lifshitz Z."/>
            <person name="Cohen O."/>
            <person name="Gilbert J.A."/>
            <person name="Pupko T."/>
            <person name="Shuman H.A."/>
            <person name="Segal G."/>
        </authorList>
    </citation>
    <scope>NUCLEOTIDE SEQUENCE [LARGE SCALE GENOMIC DNA]</scope>
    <source>
        <strain evidence="16 17">Oak Ridge-10</strain>
    </source>
</reference>
<dbReference type="RefSeq" id="WP_025386305.1">
    <property type="nucleotide sequence ID" value="NZ_KV441803.1"/>
</dbReference>
<keyword evidence="5 9" id="KW-0479">Metal-binding</keyword>
<evidence type="ECO:0000256" key="8">
    <source>
        <dbReference type="ARBA" id="ARBA00023235"/>
    </source>
</evidence>
<evidence type="ECO:0000256" key="13">
    <source>
        <dbReference type="PIRSR" id="PIRSR001492-3"/>
    </source>
</evidence>
<dbReference type="PIRSF" id="PIRSF001492">
    <property type="entry name" value="IPGAM"/>
    <property type="match status" value="1"/>
</dbReference>
<comment type="function">
    <text evidence="2 9">Catalyzes the interconversion of 2-phosphoglycerate and 3-phosphoglycerate.</text>
</comment>
<dbReference type="AlphaFoldDB" id="A0A0W0X2G1"/>
<dbReference type="FunFam" id="3.40.1450.10:FF:000002">
    <property type="entry name" value="2,3-bisphosphoglycerate-independent phosphoglycerate mutase"/>
    <property type="match status" value="1"/>
</dbReference>
<comment type="similarity">
    <text evidence="4 9">Belongs to the BPG-independent phosphoglycerate mutase family.</text>
</comment>
<dbReference type="GO" id="GO:0005829">
    <property type="term" value="C:cytosol"/>
    <property type="evidence" value="ECO:0007669"/>
    <property type="project" value="TreeGrafter"/>
</dbReference>
<gene>
    <name evidence="9 16" type="primary">gpmI</name>
    <name evidence="16" type="ORF">Loak_1196</name>
</gene>
<dbReference type="UniPathway" id="UPA00109">
    <property type="reaction ID" value="UER00186"/>
</dbReference>
<feature type="active site" description="Phosphoserine intermediate" evidence="9 11">
    <location>
        <position position="63"/>
    </location>
</feature>
<dbReference type="InterPro" id="IPR017850">
    <property type="entry name" value="Alkaline_phosphatase_core_sf"/>
</dbReference>
<feature type="binding site" evidence="9 12">
    <location>
        <position position="332"/>
    </location>
    <ligand>
        <name>substrate</name>
    </ligand>
</feature>
<protein>
    <recommendedName>
        <fullName evidence="9 10">2,3-bisphosphoglycerate-independent phosphoglycerate mutase</fullName>
        <shortName evidence="9">BPG-independent PGAM</shortName>
        <shortName evidence="9">Phosphoglyceromutase</shortName>
        <shortName evidence="9">iPGM</shortName>
        <ecNumber evidence="9 10">5.4.2.12</ecNumber>
    </recommendedName>
</protein>
<dbReference type="Gene3D" id="3.40.1450.10">
    <property type="entry name" value="BPG-independent phosphoglycerate mutase, domain B"/>
    <property type="match status" value="1"/>
</dbReference>
<dbReference type="Proteomes" id="UP000054858">
    <property type="component" value="Unassembled WGS sequence"/>
</dbReference>
<dbReference type="InterPro" id="IPR036646">
    <property type="entry name" value="PGAM_B_sf"/>
</dbReference>
<dbReference type="Pfam" id="PF01676">
    <property type="entry name" value="Metalloenzyme"/>
    <property type="match status" value="1"/>
</dbReference>
<dbReference type="GO" id="GO:0006096">
    <property type="term" value="P:glycolytic process"/>
    <property type="evidence" value="ECO:0007669"/>
    <property type="project" value="UniProtKB-UniRule"/>
</dbReference>
<feature type="binding site" evidence="9 13">
    <location>
        <position position="459"/>
    </location>
    <ligand>
        <name>Mn(2+)</name>
        <dbReference type="ChEBI" id="CHEBI:29035"/>
        <label>1</label>
    </ligand>
</feature>
<comment type="subunit">
    <text evidence="9">Monomer.</text>
</comment>
<feature type="binding site" evidence="9 12">
    <location>
        <position position="124"/>
    </location>
    <ligand>
        <name>substrate</name>
    </ligand>
</feature>
<evidence type="ECO:0000256" key="3">
    <source>
        <dbReference type="ARBA" id="ARBA00004798"/>
    </source>
</evidence>
<comment type="catalytic activity">
    <reaction evidence="1 9">
        <text>(2R)-2-phosphoglycerate = (2R)-3-phosphoglycerate</text>
        <dbReference type="Rhea" id="RHEA:15901"/>
        <dbReference type="ChEBI" id="CHEBI:58272"/>
        <dbReference type="ChEBI" id="CHEBI:58289"/>
        <dbReference type="EC" id="5.4.2.12"/>
    </reaction>
</comment>
<evidence type="ECO:0000259" key="14">
    <source>
        <dbReference type="Pfam" id="PF01676"/>
    </source>
</evidence>
<dbReference type="SUPFAM" id="SSF53649">
    <property type="entry name" value="Alkaline phosphatase-like"/>
    <property type="match status" value="1"/>
</dbReference>
<dbReference type="InterPro" id="IPR006124">
    <property type="entry name" value="Metalloenzyme"/>
</dbReference>
<feature type="binding site" evidence="9 13">
    <location>
        <position position="440"/>
    </location>
    <ligand>
        <name>Mn(2+)</name>
        <dbReference type="ChEBI" id="CHEBI:29035"/>
        <label>2</label>
    </ligand>
</feature>
<dbReference type="HAMAP" id="MF_01038">
    <property type="entry name" value="GpmI"/>
    <property type="match status" value="1"/>
</dbReference>
<dbReference type="EC" id="5.4.2.12" evidence="9 10"/>
<evidence type="ECO:0000256" key="1">
    <source>
        <dbReference type="ARBA" id="ARBA00000370"/>
    </source>
</evidence>
<comment type="caution">
    <text evidence="16">The sequence shown here is derived from an EMBL/GenBank/DDBJ whole genome shotgun (WGS) entry which is preliminary data.</text>
</comment>
<dbReference type="PANTHER" id="PTHR31637:SF0">
    <property type="entry name" value="2,3-BISPHOSPHOGLYCERATE-INDEPENDENT PHOSPHOGLYCERATE MUTASE"/>
    <property type="match status" value="1"/>
</dbReference>
<comment type="pathway">
    <text evidence="3 9">Carbohydrate degradation; glycolysis; pyruvate from D-glyceraldehyde 3-phosphate: step 3/5.</text>
</comment>
<evidence type="ECO:0000256" key="10">
    <source>
        <dbReference type="NCBIfam" id="TIGR01307"/>
    </source>
</evidence>
<evidence type="ECO:0000313" key="17">
    <source>
        <dbReference type="Proteomes" id="UP000054858"/>
    </source>
</evidence>
<dbReference type="Gene3D" id="3.40.720.10">
    <property type="entry name" value="Alkaline Phosphatase, subunit A"/>
    <property type="match status" value="1"/>
</dbReference>
<dbReference type="GO" id="GO:0030145">
    <property type="term" value="F:manganese ion binding"/>
    <property type="evidence" value="ECO:0007669"/>
    <property type="project" value="UniProtKB-UniRule"/>
</dbReference>
<organism evidence="16 17">
    <name type="scientific">Legionella oakridgensis</name>
    <dbReference type="NCBI Taxonomy" id="29423"/>
    <lineage>
        <taxon>Bacteria</taxon>
        <taxon>Pseudomonadati</taxon>
        <taxon>Pseudomonadota</taxon>
        <taxon>Gammaproteobacteria</taxon>
        <taxon>Legionellales</taxon>
        <taxon>Legionellaceae</taxon>
        <taxon>Legionella</taxon>
    </lineage>
</organism>
<evidence type="ECO:0000259" key="15">
    <source>
        <dbReference type="Pfam" id="PF06415"/>
    </source>
</evidence>
<dbReference type="GO" id="GO:0004619">
    <property type="term" value="F:phosphoglycerate mutase activity"/>
    <property type="evidence" value="ECO:0007669"/>
    <property type="project" value="UniProtKB-UniRule"/>
</dbReference>
<feature type="domain" description="Metalloenzyme" evidence="14">
    <location>
        <begin position="5"/>
        <end position="496"/>
    </location>
</feature>
<dbReference type="CDD" id="cd16010">
    <property type="entry name" value="iPGM"/>
    <property type="match status" value="1"/>
</dbReference>
<evidence type="ECO:0000256" key="4">
    <source>
        <dbReference type="ARBA" id="ARBA00008819"/>
    </source>
</evidence>
<evidence type="ECO:0000256" key="11">
    <source>
        <dbReference type="PIRSR" id="PIRSR001492-1"/>
    </source>
</evidence>
<feature type="binding site" evidence="9 12">
    <location>
        <begin position="154"/>
        <end position="155"/>
    </location>
    <ligand>
        <name>substrate</name>
    </ligand>
</feature>
<proteinExistence type="inferred from homology"/>
<dbReference type="GO" id="GO:0006007">
    <property type="term" value="P:glucose catabolic process"/>
    <property type="evidence" value="ECO:0007669"/>
    <property type="project" value="InterPro"/>
</dbReference>
<dbReference type="EMBL" id="LNYP01000024">
    <property type="protein sequence ID" value="KTD38708.1"/>
    <property type="molecule type" value="Genomic_DNA"/>
</dbReference>
<dbReference type="NCBIfam" id="TIGR01307">
    <property type="entry name" value="pgm_bpd_ind"/>
    <property type="match status" value="1"/>
</dbReference>
<dbReference type="Pfam" id="PF06415">
    <property type="entry name" value="iPGM_N"/>
    <property type="match status" value="1"/>
</dbReference>
<feature type="binding site" evidence="9 12">
    <location>
        <position position="186"/>
    </location>
    <ligand>
        <name>substrate</name>
    </ligand>
</feature>
<feature type="binding site" evidence="9 12">
    <location>
        <position position="192"/>
    </location>
    <ligand>
        <name>substrate</name>
    </ligand>
</feature>
<keyword evidence="7 9" id="KW-0464">Manganese</keyword>
<evidence type="ECO:0000313" key="16">
    <source>
        <dbReference type="EMBL" id="KTD38708.1"/>
    </source>
</evidence>
<name>A0A0W0X2G1_9GAMM</name>
<evidence type="ECO:0000256" key="9">
    <source>
        <dbReference type="HAMAP-Rule" id="MF_01038"/>
    </source>
</evidence>
<keyword evidence="6 9" id="KW-0324">Glycolysis</keyword>
<feature type="binding site" evidence="9 13">
    <location>
        <position position="399"/>
    </location>
    <ligand>
        <name>Mn(2+)</name>
        <dbReference type="ChEBI" id="CHEBI:29035"/>
        <label>1</label>
    </ligand>
</feature>
<feature type="domain" description="BPG-independent PGAM N-terminal" evidence="15">
    <location>
        <begin position="83"/>
        <end position="294"/>
    </location>
</feature>
<evidence type="ECO:0000256" key="2">
    <source>
        <dbReference type="ARBA" id="ARBA00002315"/>
    </source>
</evidence>
<accession>A0A0W0X2G1</accession>
<dbReference type="InterPro" id="IPR011258">
    <property type="entry name" value="BPG-indep_PGM_N"/>
</dbReference>
<evidence type="ECO:0000256" key="7">
    <source>
        <dbReference type="ARBA" id="ARBA00023211"/>
    </source>
</evidence>
<dbReference type="InterPro" id="IPR005995">
    <property type="entry name" value="Pgm_bpd_ind"/>
</dbReference>
<feature type="binding site" evidence="9 13">
    <location>
        <position position="63"/>
    </location>
    <ligand>
        <name>Mn(2+)</name>
        <dbReference type="ChEBI" id="CHEBI:29035"/>
        <label>2</label>
    </ligand>
</feature>
<dbReference type="SUPFAM" id="SSF64158">
    <property type="entry name" value="2,3-Bisphosphoglycerate-independent phosphoglycerate mutase, substrate-binding domain"/>
    <property type="match status" value="1"/>
</dbReference>
<evidence type="ECO:0000256" key="12">
    <source>
        <dbReference type="PIRSR" id="PIRSR001492-2"/>
    </source>
</evidence>
<comment type="cofactor">
    <cofactor evidence="9">
        <name>Mn(2+)</name>
        <dbReference type="ChEBI" id="CHEBI:29035"/>
    </cofactor>
    <text evidence="9">Binds 2 manganese ions per subunit.</text>
</comment>
<dbReference type="PANTHER" id="PTHR31637">
    <property type="entry name" value="2,3-BISPHOSPHOGLYCERATE-INDEPENDENT PHOSPHOGLYCERATE MUTASE"/>
    <property type="match status" value="1"/>
</dbReference>